<protein>
    <submittedName>
        <fullName evidence="2">Uncharacterized protein</fullName>
    </submittedName>
</protein>
<name>A0A1J6JMV3_NICAT</name>
<proteinExistence type="predicted"/>
<sequence length="125" mass="13447">MEKEQTTTFVTSLPLPPDHLPTSWLEAALQGQGLTYSFTLGNLPESDADCPESSTPSKGYCGGLEQSPSCLWSMPMADDGEQGQYVTQHRPSDTQQPDVPNIPVPTLLPRSDNKGPNGGLDLCDN</sequence>
<dbReference type="Gramene" id="OIT08225">
    <property type="protein sequence ID" value="OIT08225"/>
    <property type="gene ID" value="A4A49_15713"/>
</dbReference>
<dbReference type="Proteomes" id="UP000187609">
    <property type="component" value="Unassembled WGS sequence"/>
</dbReference>
<feature type="compositionally biased region" description="Polar residues" evidence="1">
    <location>
        <begin position="84"/>
        <end position="98"/>
    </location>
</feature>
<evidence type="ECO:0000313" key="2">
    <source>
        <dbReference type="EMBL" id="OIT08225.1"/>
    </source>
</evidence>
<accession>A0A1J6JMV3</accession>
<evidence type="ECO:0000313" key="3">
    <source>
        <dbReference type="Proteomes" id="UP000187609"/>
    </source>
</evidence>
<gene>
    <name evidence="2" type="ORF">A4A49_15713</name>
</gene>
<keyword evidence="3" id="KW-1185">Reference proteome</keyword>
<dbReference type="EMBL" id="MJEQ01037183">
    <property type="protein sequence ID" value="OIT08225.1"/>
    <property type="molecule type" value="Genomic_DNA"/>
</dbReference>
<comment type="caution">
    <text evidence="2">The sequence shown here is derived from an EMBL/GenBank/DDBJ whole genome shotgun (WGS) entry which is preliminary data.</text>
</comment>
<organism evidence="2 3">
    <name type="scientific">Nicotiana attenuata</name>
    <name type="common">Coyote tobacco</name>
    <dbReference type="NCBI Taxonomy" id="49451"/>
    <lineage>
        <taxon>Eukaryota</taxon>
        <taxon>Viridiplantae</taxon>
        <taxon>Streptophyta</taxon>
        <taxon>Embryophyta</taxon>
        <taxon>Tracheophyta</taxon>
        <taxon>Spermatophyta</taxon>
        <taxon>Magnoliopsida</taxon>
        <taxon>eudicotyledons</taxon>
        <taxon>Gunneridae</taxon>
        <taxon>Pentapetalae</taxon>
        <taxon>asterids</taxon>
        <taxon>lamiids</taxon>
        <taxon>Solanales</taxon>
        <taxon>Solanaceae</taxon>
        <taxon>Nicotianoideae</taxon>
        <taxon>Nicotianeae</taxon>
        <taxon>Nicotiana</taxon>
    </lineage>
</organism>
<evidence type="ECO:0000256" key="1">
    <source>
        <dbReference type="SAM" id="MobiDB-lite"/>
    </source>
</evidence>
<dbReference type="AlphaFoldDB" id="A0A1J6JMV3"/>
<feature type="region of interest" description="Disordered" evidence="1">
    <location>
        <begin position="74"/>
        <end position="125"/>
    </location>
</feature>
<reference evidence="2" key="1">
    <citation type="submission" date="2016-11" db="EMBL/GenBank/DDBJ databases">
        <title>The genome of Nicotiana attenuata.</title>
        <authorList>
            <person name="Xu S."/>
            <person name="Brockmoeller T."/>
            <person name="Gaquerel E."/>
            <person name="Navarro A."/>
            <person name="Kuhl H."/>
            <person name="Gase K."/>
            <person name="Ling Z."/>
            <person name="Zhou W."/>
            <person name="Kreitzer C."/>
            <person name="Stanke M."/>
            <person name="Tang H."/>
            <person name="Lyons E."/>
            <person name="Pandey P."/>
            <person name="Pandey S.P."/>
            <person name="Timmermann B."/>
            <person name="Baldwin I.T."/>
        </authorList>
    </citation>
    <scope>NUCLEOTIDE SEQUENCE [LARGE SCALE GENOMIC DNA]</scope>
    <source>
        <strain evidence="2">UT</strain>
    </source>
</reference>